<evidence type="ECO:0000259" key="4">
    <source>
        <dbReference type="Pfam" id="PF21365"/>
    </source>
</evidence>
<dbReference type="Pfam" id="PF21365">
    <property type="entry name" value="Glyco_hydro_31_3rd"/>
    <property type="match status" value="1"/>
</dbReference>
<proteinExistence type="inferred from homology"/>
<feature type="domain" description="Glycoside hydrolase family 31 TIM barrel" evidence="3">
    <location>
        <begin position="197"/>
        <end position="499"/>
    </location>
</feature>
<dbReference type="EMBL" id="SOAA01000006">
    <property type="protein sequence ID" value="TDS32933.1"/>
    <property type="molecule type" value="Genomic_DNA"/>
</dbReference>
<gene>
    <name evidence="7" type="ORF">BY453_10674</name>
    <name evidence="5" type="ORF">C8C78_10759</name>
    <name evidence="6" type="ORF">SAMN04488597_1106</name>
</gene>
<evidence type="ECO:0000313" key="10">
    <source>
        <dbReference type="Proteomes" id="UP000324896"/>
    </source>
</evidence>
<evidence type="ECO:0000259" key="3">
    <source>
        <dbReference type="Pfam" id="PF01055"/>
    </source>
</evidence>
<evidence type="ECO:0000256" key="1">
    <source>
        <dbReference type="ARBA" id="ARBA00007806"/>
    </source>
</evidence>
<keyword evidence="2 6" id="KW-0378">Hydrolase</keyword>
<dbReference type="RefSeq" id="WP_089723098.1">
    <property type="nucleotide sequence ID" value="NZ_FMYT01000010.1"/>
</dbReference>
<dbReference type="AlphaFoldDB" id="A0A1G6MY92"/>
<dbReference type="InterPro" id="IPR011013">
    <property type="entry name" value="Gal_mutarotase_sf_dom"/>
</dbReference>
<evidence type="ECO:0000256" key="2">
    <source>
        <dbReference type="RuleBase" id="RU361185"/>
    </source>
</evidence>
<feature type="domain" description="Glycosyl hydrolase family 31 C-terminal" evidence="4">
    <location>
        <begin position="510"/>
        <end position="598"/>
    </location>
</feature>
<dbReference type="PANTHER" id="PTHR43863">
    <property type="entry name" value="HYDROLASE, PUTATIVE (AFU_ORTHOLOGUE AFUA_1G03140)-RELATED"/>
    <property type="match status" value="1"/>
</dbReference>
<accession>A0A1G6MY92</accession>
<dbReference type="InterPro" id="IPR017853">
    <property type="entry name" value="GH"/>
</dbReference>
<dbReference type="Proteomes" id="UP000295758">
    <property type="component" value="Unassembled WGS sequence"/>
</dbReference>
<dbReference type="SUPFAM" id="SSF74650">
    <property type="entry name" value="Galactose mutarotase-like"/>
    <property type="match status" value="1"/>
</dbReference>
<reference evidence="5 8" key="2">
    <citation type="submission" date="2018-04" db="EMBL/GenBank/DDBJ databases">
        <title>Subsurface microbial communities from deep shales in Ohio and West Virginia, USA.</title>
        <authorList>
            <person name="Wrighton K."/>
        </authorList>
    </citation>
    <scope>NUCLEOTIDE SEQUENCE [LARGE SCALE GENOMIC DNA]</scope>
    <source>
        <strain evidence="5 8">MSL28</strain>
    </source>
</reference>
<evidence type="ECO:0000313" key="7">
    <source>
        <dbReference type="EMBL" id="TDS32933.1"/>
    </source>
</evidence>
<dbReference type="Pfam" id="PF01055">
    <property type="entry name" value="Glyco_hydro_31_2nd"/>
    <property type="match status" value="1"/>
</dbReference>
<dbReference type="EMBL" id="FMYT01000010">
    <property type="protein sequence ID" value="SDC60540.1"/>
    <property type="molecule type" value="Genomic_DNA"/>
</dbReference>
<comment type="similarity">
    <text evidence="1 2">Belongs to the glycosyl hydrolase 31 family.</text>
</comment>
<dbReference type="Gene3D" id="2.60.40.1760">
    <property type="entry name" value="glycosyl hydrolase (family 31)"/>
    <property type="match status" value="1"/>
</dbReference>
<keyword evidence="2" id="KW-0326">Glycosidase</keyword>
<dbReference type="PANTHER" id="PTHR43863:SF2">
    <property type="entry name" value="MALTASE-GLUCOAMYLASE"/>
    <property type="match status" value="1"/>
</dbReference>
<dbReference type="EMBL" id="QICM01000007">
    <property type="protein sequence ID" value="PXV67623.1"/>
    <property type="molecule type" value="Genomic_DNA"/>
</dbReference>
<dbReference type="SUPFAM" id="SSF51011">
    <property type="entry name" value="Glycosyl hydrolase domain"/>
    <property type="match status" value="1"/>
</dbReference>
<dbReference type="GO" id="GO:0004553">
    <property type="term" value="F:hydrolase activity, hydrolyzing O-glycosyl compounds"/>
    <property type="evidence" value="ECO:0007669"/>
    <property type="project" value="InterPro"/>
</dbReference>
<dbReference type="Gene3D" id="3.20.20.80">
    <property type="entry name" value="Glycosidases"/>
    <property type="match status" value="1"/>
</dbReference>
<dbReference type="SUPFAM" id="SSF51445">
    <property type="entry name" value="(Trans)glycosidases"/>
    <property type="match status" value="1"/>
</dbReference>
<reference evidence="7 9" key="3">
    <citation type="submission" date="2019-03" db="EMBL/GenBank/DDBJ databases">
        <title>Deep subsurface shale carbon reservoir microbial communities from Ohio and West Virginia, USA.</title>
        <authorList>
            <person name="Wrighton K."/>
        </authorList>
    </citation>
    <scope>NUCLEOTIDE SEQUENCE [LARGE SCALE GENOMIC DNA]</scope>
    <source>
        <strain evidence="7 9">UTICA-S4D12</strain>
    </source>
</reference>
<dbReference type="InterPro" id="IPR048395">
    <property type="entry name" value="Glyco_hydro_31_C"/>
</dbReference>
<dbReference type="GO" id="GO:0005975">
    <property type="term" value="P:carbohydrate metabolic process"/>
    <property type="evidence" value="ECO:0007669"/>
    <property type="project" value="InterPro"/>
</dbReference>
<evidence type="ECO:0000313" key="6">
    <source>
        <dbReference type="EMBL" id="SDC60540.1"/>
    </source>
</evidence>
<dbReference type="InterPro" id="IPR013780">
    <property type="entry name" value="Glyco_hydro_b"/>
</dbReference>
<evidence type="ECO:0000313" key="8">
    <source>
        <dbReference type="Proteomes" id="UP000247389"/>
    </source>
</evidence>
<protein>
    <submittedName>
        <fullName evidence="5">Alpha-glucosidase (Family GH31 glycosyl hydrolase)</fullName>
    </submittedName>
    <submittedName>
        <fullName evidence="6">Alpha-glucosidase, glycosyl hydrolase family GH31</fullName>
    </submittedName>
</protein>
<dbReference type="InterPro" id="IPR051816">
    <property type="entry name" value="Glycosyl_Hydrolase_31"/>
</dbReference>
<dbReference type="GO" id="GO:0030246">
    <property type="term" value="F:carbohydrate binding"/>
    <property type="evidence" value="ECO:0007669"/>
    <property type="project" value="InterPro"/>
</dbReference>
<name>A0A1G6MY92_9FIRM</name>
<dbReference type="Gene3D" id="2.60.40.1180">
    <property type="entry name" value="Golgi alpha-mannosidase II"/>
    <property type="match status" value="2"/>
</dbReference>
<reference evidence="6 10" key="1">
    <citation type="submission" date="2016-10" db="EMBL/GenBank/DDBJ databases">
        <authorList>
            <person name="Varghese N."/>
            <person name="Submissions S."/>
        </authorList>
    </citation>
    <scope>NUCLEOTIDE SEQUENCE [LARGE SCALE GENOMIC DNA]</scope>
    <source>
        <strain evidence="6 10">WG10</strain>
    </source>
</reference>
<dbReference type="InterPro" id="IPR000322">
    <property type="entry name" value="Glyco_hydro_31_TIM"/>
</dbReference>
<evidence type="ECO:0000313" key="9">
    <source>
        <dbReference type="Proteomes" id="UP000295758"/>
    </source>
</evidence>
<dbReference type="CDD" id="cd06595">
    <property type="entry name" value="GH31_u1"/>
    <property type="match status" value="1"/>
</dbReference>
<organism evidence="6 10">
    <name type="scientific">Halanaerobium congolense</name>
    <dbReference type="NCBI Taxonomy" id="54121"/>
    <lineage>
        <taxon>Bacteria</taxon>
        <taxon>Bacillati</taxon>
        <taxon>Bacillota</taxon>
        <taxon>Clostridia</taxon>
        <taxon>Halanaerobiales</taxon>
        <taxon>Halanaerobiaceae</taxon>
        <taxon>Halanaerobium</taxon>
    </lineage>
</organism>
<dbReference type="Proteomes" id="UP000247389">
    <property type="component" value="Unassembled WGS sequence"/>
</dbReference>
<dbReference type="Proteomes" id="UP000324896">
    <property type="component" value="Unassembled WGS sequence"/>
</dbReference>
<sequence length="886" mass="103798">MTELAEHFKLNFKAAAAEEAQAVADNLRVTVLTDGLLRLEYDPEQEFDDRPTQLVWTRKLDVPNFNLVKDENKLVIETEKIKLKYLRDGRELSKDNLKIKIKANEEEWFYGKKDDQNLKGTYRTLDDVDGEVELDRGLLSKSGWTLVNDTESLVFNNTGWLEARNMSAGYQDLYFLAYGDQYQQALKDFAKITGEIPLLPRWSLGNWWSRYWEYTDQDLKELMQKFENKDIPLSVCIVDMDWHRVENEYTSGWTGYSWNKKFFPEPKEFTDWLHNKGLKTALNLHPADGVQPHEDQYQKFAEYMEIDPESKKGIEFDLSKLNFINSYFKLLHNPLEDRDGVDFWWIDWQQGHDSGLEGLDPLWGLNHLHFYDLARNNDKRKFIFSRWGGLGSHRYPIGFSGDTVVSWDSLKFQPYFTATASNVLYGWWSHDIGGHFFGTEDRELYTRWLQFGVFSPIMRLHSTKDPYLDRSPWGHGADVLEIARDYMQLRHQLIPYLYTHSYRAREKSISLIRPMYYESQKETAYRVPNQYYFGSELIAAPFLDPADEMTELSQQTVWLPEGEWFNYFNGEYYQGNKFYNIYGDLSEFPLFAKAGAVIPLAGESKFGETGNPEILEIEIFPGADNEFKLYEDNGAAVDAELKKAETIFKNSWQEDQQHFEIESLVGSTEVLPAERRLKLKFRAVNEVDLEILIDQKQVNQSKQNQFTLNYDQEQNTLLVEFDYDPQKKYDFKLKNKIGLLKQRDLRLDKIKKIIKNFKLQTVVKTKLAQAAAEAVKKEKGAEFLERFDAVLSQSQLEALVEIIYNCGSAQIKTADFDQIVLFKGDLKEMSYNLSYAVLTENPHNPIMEMKKSAVKNYEFLDLEKLQNEKWKLSLNYTEFIKKKYSN</sequence>
<evidence type="ECO:0000313" key="5">
    <source>
        <dbReference type="EMBL" id="PXV67623.1"/>
    </source>
</evidence>